<keyword evidence="1" id="KW-0175">Coiled coil</keyword>
<gene>
    <name evidence="3" type="ORF">DYB28_000543</name>
</gene>
<comment type="caution">
    <text evidence="3">The sequence shown here is derived from an EMBL/GenBank/DDBJ whole genome shotgun (WGS) entry which is preliminary data.</text>
</comment>
<feature type="transmembrane region" description="Helical" evidence="2">
    <location>
        <begin position="180"/>
        <end position="199"/>
    </location>
</feature>
<protein>
    <submittedName>
        <fullName evidence="3">Uncharacterized protein</fullName>
    </submittedName>
</protein>
<keyword evidence="2" id="KW-0812">Transmembrane</keyword>
<evidence type="ECO:0000313" key="3">
    <source>
        <dbReference type="EMBL" id="RLO02903.1"/>
    </source>
</evidence>
<dbReference type="PANTHER" id="PTHR46586">
    <property type="entry name" value="ANKYRIN REPEAT-CONTAINING PROTEIN"/>
    <property type="match status" value="1"/>
</dbReference>
<accession>A0A9X8H6W2</accession>
<feature type="transmembrane region" description="Helical" evidence="2">
    <location>
        <begin position="44"/>
        <end position="64"/>
    </location>
</feature>
<sequence length="751" mass="81876">MDKREVMRFEGDVASFTLMPDIYSNLQRVTVSDTTSDTQSDTKIVYVSSVLVAVAVAVILVTCLNEHRIVGRNLWRLNRMSGAVWVGRPLLFVRGLTAVLMLSLTQVALEGHAPVTALRFTPRSTLATMVVAGEASADMIHVASLMSSALTTSPAYAFTNVTMLDVMARNRTMWTPLYKALTLFEATIGLFGAVDMTILPCPRSAKRMFVAGLKILRREVATNEAAAIGYVSIPKSSSRNLMPFPKVYRENPSWNLFGGSLLSTPRACQTYMGQSVAFWQRFVSTEDTGLVIMYILVSCSPLESSNLLELNRVAGIVWIGRPLLLLRGVSALCLLSTATLELRRDHPVAHFVVTWSGKGWTDAYAIIKAGHFQLLSLQAVPISAATMTSAACEGRLDLVRWIVHATNADIVTMEALDAAATNGHLHVVEFIQEKCSGIFCARRAMTRSAVAGHLKVAKYLFATSTCVDVATAIGEAATAEQYHVAMWLEQQIAGKSTGKASGEDTITTKAKMLDVQLHELTDQLGTAKREAATAKLAFTKQLADHELVIEDLKSDVKRYEAYIESLANDKAAAENKDSDAKLTLLKANAKLNSELSAAHDRIAESYESQLESLLTNQLHHANHIPPEDVATRFGSHHTSTLSSHDSLIPPLLAALNQSPHTVEVSRSLIDETLHAVEMSDEVAASPGLKGEVQGMIVTWQDHVGGERRGSASESEWPVLPSVHRHSLRRIDSLAQTTASRLIQLSQSLPEL</sequence>
<keyword evidence="2" id="KW-0472">Membrane</keyword>
<dbReference type="EMBL" id="QUTI01032364">
    <property type="protein sequence ID" value="RLO02903.1"/>
    <property type="molecule type" value="Genomic_DNA"/>
</dbReference>
<evidence type="ECO:0000256" key="1">
    <source>
        <dbReference type="SAM" id="Coils"/>
    </source>
</evidence>
<feature type="transmembrane region" description="Helical" evidence="2">
    <location>
        <begin position="139"/>
        <end position="159"/>
    </location>
</feature>
<feature type="transmembrane region" description="Helical" evidence="2">
    <location>
        <begin position="85"/>
        <end position="109"/>
    </location>
</feature>
<reference evidence="3 4" key="1">
    <citation type="journal article" date="2018" name="J. Invertebr. Pathol.">
        <title>New genotyping method for the causative agent of crayfish plague (Aphanomyces astaci) based on whole genome data.</title>
        <authorList>
            <person name="Minardi D."/>
            <person name="Studholme D.J."/>
            <person name="van der Giezen M."/>
            <person name="Pretto T."/>
            <person name="Oidtmann B."/>
        </authorList>
    </citation>
    <scope>NUCLEOTIDE SEQUENCE [LARGE SCALE GENOMIC DNA]</scope>
    <source>
        <strain evidence="3 4">KB13</strain>
    </source>
</reference>
<dbReference type="Proteomes" id="UP000275652">
    <property type="component" value="Unassembled WGS sequence"/>
</dbReference>
<dbReference type="SUPFAM" id="SSF48403">
    <property type="entry name" value="Ankyrin repeat"/>
    <property type="match status" value="1"/>
</dbReference>
<dbReference type="InterPro" id="IPR052050">
    <property type="entry name" value="SecEffector_AnkRepeat"/>
</dbReference>
<dbReference type="InterPro" id="IPR036770">
    <property type="entry name" value="Ankyrin_rpt-contain_sf"/>
</dbReference>
<proteinExistence type="predicted"/>
<dbReference type="AlphaFoldDB" id="A0A9X8H6W2"/>
<keyword evidence="2" id="KW-1133">Transmembrane helix</keyword>
<feature type="coiled-coil region" evidence="1">
    <location>
        <begin position="510"/>
        <end position="576"/>
    </location>
</feature>
<dbReference type="PANTHER" id="PTHR46586:SF3">
    <property type="entry name" value="ANKYRIN REPEAT-CONTAINING PROTEIN"/>
    <property type="match status" value="1"/>
</dbReference>
<dbReference type="Gene3D" id="1.25.40.20">
    <property type="entry name" value="Ankyrin repeat-containing domain"/>
    <property type="match status" value="1"/>
</dbReference>
<organism evidence="3 4">
    <name type="scientific">Aphanomyces astaci</name>
    <name type="common">Crayfish plague agent</name>
    <dbReference type="NCBI Taxonomy" id="112090"/>
    <lineage>
        <taxon>Eukaryota</taxon>
        <taxon>Sar</taxon>
        <taxon>Stramenopiles</taxon>
        <taxon>Oomycota</taxon>
        <taxon>Saprolegniomycetes</taxon>
        <taxon>Saprolegniales</taxon>
        <taxon>Verrucalvaceae</taxon>
        <taxon>Aphanomyces</taxon>
    </lineage>
</organism>
<evidence type="ECO:0000313" key="4">
    <source>
        <dbReference type="Proteomes" id="UP000275652"/>
    </source>
</evidence>
<evidence type="ECO:0000256" key="2">
    <source>
        <dbReference type="SAM" id="Phobius"/>
    </source>
</evidence>
<name>A0A9X8H6W2_APHAT</name>